<dbReference type="PANTHER" id="PTHR30221:SF8">
    <property type="entry name" value="SMALL-CONDUCTANCE MECHANOSENSITIVE CHANNEL"/>
    <property type="match status" value="1"/>
</dbReference>
<gene>
    <name evidence="7" type="ORF">FUA24_16650</name>
</gene>
<dbReference type="PANTHER" id="PTHR30221">
    <property type="entry name" value="SMALL-CONDUCTANCE MECHANOSENSITIVE CHANNEL"/>
    <property type="match status" value="1"/>
</dbReference>
<feature type="transmembrane region" description="Helical" evidence="5">
    <location>
        <begin position="73"/>
        <end position="106"/>
    </location>
</feature>
<dbReference type="RefSeq" id="WP_148544174.1">
    <property type="nucleotide sequence ID" value="NZ_VSDQ01000679.1"/>
</dbReference>
<dbReference type="InterPro" id="IPR045275">
    <property type="entry name" value="MscS_archaea/bacteria_type"/>
</dbReference>
<name>A0A5D0HWN2_9FLAO</name>
<evidence type="ECO:0000313" key="8">
    <source>
        <dbReference type="Proteomes" id="UP000323930"/>
    </source>
</evidence>
<evidence type="ECO:0000313" key="7">
    <source>
        <dbReference type="EMBL" id="TYA74929.1"/>
    </source>
</evidence>
<accession>A0A5D0HWN2</accession>
<dbReference type="Pfam" id="PF00924">
    <property type="entry name" value="MS_channel_2nd"/>
    <property type="match status" value="1"/>
</dbReference>
<dbReference type="InterPro" id="IPR010920">
    <property type="entry name" value="LSM_dom_sf"/>
</dbReference>
<evidence type="ECO:0000256" key="4">
    <source>
        <dbReference type="ARBA" id="ARBA00023136"/>
    </source>
</evidence>
<dbReference type="Gene3D" id="1.10.287.1260">
    <property type="match status" value="1"/>
</dbReference>
<dbReference type="AlphaFoldDB" id="A0A5D0HWN2"/>
<dbReference type="GO" id="GO:0008381">
    <property type="term" value="F:mechanosensitive monoatomic ion channel activity"/>
    <property type="evidence" value="ECO:0007669"/>
    <property type="project" value="InterPro"/>
</dbReference>
<evidence type="ECO:0000256" key="3">
    <source>
        <dbReference type="ARBA" id="ARBA00022989"/>
    </source>
</evidence>
<dbReference type="EMBL" id="VSDQ01000679">
    <property type="protein sequence ID" value="TYA74929.1"/>
    <property type="molecule type" value="Genomic_DNA"/>
</dbReference>
<comment type="caution">
    <text evidence="7">The sequence shown here is derived from an EMBL/GenBank/DDBJ whole genome shotgun (WGS) entry which is preliminary data.</text>
</comment>
<dbReference type="OrthoDB" id="5705501at2"/>
<feature type="transmembrane region" description="Helical" evidence="5">
    <location>
        <begin position="6"/>
        <end position="23"/>
    </location>
</feature>
<evidence type="ECO:0000256" key="1">
    <source>
        <dbReference type="ARBA" id="ARBA00004370"/>
    </source>
</evidence>
<organism evidence="7 8">
    <name type="scientific">Seonamhaeicola marinus</name>
    <dbReference type="NCBI Taxonomy" id="1912246"/>
    <lineage>
        <taxon>Bacteria</taxon>
        <taxon>Pseudomonadati</taxon>
        <taxon>Bacteroidota</taxon>
        <taxon>Flavobacteriia</taxon>
        <taxon>Flavobacteriales</taxon>
        <taxon>Flavobacteriaceae</taxon>
    </lineage>
</organism>
<keyword evidence="3 5" id="KW-1133">Transmembrane helix</keyword>
<keyword evidence="8" id="KW-1185">Reference proteome</keyword>
<evidence type="ECO:0000256" key="2">
    <source>
        <dbReference type="ARBA" id="ARBA00022692"/>
    </source>
</evidence>
<protein>
    <submittedName>
        <fullName evidence="7">Mechanosensitive ion channel family protein</fullName>
    </submittedName>
</protein>
<dbReference type="SUPFAM" id="SSF50182">
    <property type="entry name" value="Sm-like ribonucleoproteins"/>
    <property type="match status" value="1"/>
</dbReference>
<dbReference type="Proteomes" id="UP000323930">
    <property type="component" value="Unassembled WGS sequence"/>
</dbReference>
<dbReference type="InterPro" id="IPR023408">
    <property type="entry name" value="MscS_beta-dom_sf"/>
</dbReference>
<dbReference type="Gene3D" id="2.30.30.60">
    <property type="match status" value="1"/>
</dbReference>
<dbReference type="GO" id="GO:0016020">
    <property type="term" value="C:membrane"/>
    <property type="evidence" value="ECO:0007669"/>
    <property type="project" value="UniProtKB-SubCell"/>
</dbReference>
<evidence type="ECO:0000256" key="5">
    <source>
        <dbReference type="SAM" id="Phobius"/>
    </source>
</evidence>
<feature type="domain" description="Mechanosensitive ion channel MscS" evidence="6">
    <location>
        <begin position="93"/>
        <end position="156"/>
    </location>
</feature>
<sequence length="162" mass="18312">MELKFKAVYLAILLITVFVIAIFTKKAIIKFSLIKSIEPNRRKIIIWLAYLFYYFLALLIILLLFGIDTKQFVVFASSVLAVIGIGFFAQWSILSNLSASVILFFFHPLRIGSKIKILDSEINVTGKVLDITGFYTLLKTEDDKTVAIPNSIIINKGMELLS</sequence>
<feature type="transmembrane region" description="Helical" evidence="5">
    <location>
        <begin position="44"/>
        <end position="67"/>
    </location>
</feature>
<keyword evidence="4 5" id="KW-0472">Membrane</keyword>
<comment type="subcellular location">
    <subcellularLocation>
        <location evidence="1">Membrane</location>
    </subcellularLocation>
</comment>
<dbReference type="InterPro" id="IPR006685">
    <property type="entry name" value="MscS_channel_2nd"/>
</dbReference>
<evidence type="ECO:0000259" key="6">
    <source>
        <dbReference type="Pfam" id="PF00924"/>
    </source>
</evidence>
<proteinExistence type="predicted"/>
<reference evidence="7 8" key="1">
    <citation type="submission" date="2019-08" db="EMBL/GenBank/DDBJ databases">
        <title>Seonamhaeicola sediminis sp. nov., isolated from marine sediment.</title>
        <authorList>
            <person name="Cao W.R."/>
        </authorList>
    </citation>
    <scope>NUCLEOTIDE SEQUENCE [LARGE SCALE GENOMIC DNA]</scope>
    <source>
        <strain evidence="7 8">B011</strain>
    </source>
</reference>
<keyword evidence="2 5" id="KW-0812">Transmembrane</keyword>